<evidence type="ECO:0000313" key="8">
    <source>
        <dbReference type="Proteomes" id="UP000008144"/>
    </source>
</evidence>
<dbReference type="GeneTree" id="ENSGT00390000001654"/>
<dbReference type="FunCoup" id="H2XY27">
    <property type="interactions" value="369"/>
</dbReference>
<dbReference type="STRING" id="7719.ENSCINP00000034561"/>
<sequence>MRFVSRLKAFRCFEPITRLNRNVGTQNANPEITHFGFKNVTVKEKPKKVNEVFDRVAGNYDLMNDVMSAGIHRLWKDRLITVLNPCDKTKLLDCAGGTGDISFRFIKRVKLQHDCPEPNVTVCDINPNMLEVGKRRAETQNLHLKWVCCSADDLCFPGASFNAYTIAFGIRNCTHIDKVLKEAYRVLEPGGRFLCLEFSEVENPYLRNLYNTYSFQVIPVMGEVISGDWKSYQYLAESIRKFPSRSQFSQMMRDAGFQNVSCESLTFGVCSIHSGFKL</sequence>
<comment type="caution">
    <text evidence="6">Lacks conserved residue(s) required for the propagation of feature annotation.</text>
</comment>
<evidence type="ECO:0000256" key="4">
    <source>
        <dbReference type="ARBA" id="ARBA00046387"/>
    </source>
</evidence>
<evidence type="ECO:0000313" key="7">
    <source>
        <dbReference type="Ensembl" id="ENSCINP00000034561.1"/>
    </source>
</evidence>
<reference evidence="8" key="1">
    <citation type="journal article" date="2002" name="Science">
        <title>The draft genome of Ciona intestinalis: insights into chordate and vertebrate origins.</title>
        <authorList>
            <person name="Dehal P."/>
            <person name="Satou Y."/>
            <person name="Campbell R.K."/>
            <person name="Chapman J."/>
            <person name="Degnan B."/>
            <person name="De Tomaso A."/>
            <person name="Davidson B."/>
            <person name="Di Gregorio A."/>
            <person name="Gelpke M."/>
            <person name="Goodstein D.M."/>
            <person name="Harafuji N."/>
            <person name="Hastings K.E."/>
            <person name="Ho I."/>
            <person name="Hotta K."/>
            <person name="Huang W."/>
            <person name="Kawashima T."/>
            <person name="Lemaire P."/>
            <person name="Martinez D."/>
            <person name="Meinertzhagen I.A."/>
            <person name="Necula S."/>
            <person name="Nonaka M."/>
            <person name="Putnam N."/>
            <person name="Rash S."/>
            <person name="Saiga H."/>
            <person name="Satake M."/>
            <person name="Terry A."/>
            <person name="Yamada L."/>
            <person name="Wang H.G."/>
            <person name="Awazu S."/>
            <person name="Azumi K."/>
            <person name="Boore J."/>
            <person name="Branno M."/>
            <person name="Chin-Bow S."/>
            <person name="DeSantis R."/>
            <person name="Doyle S."/>
            <person name="Francino P."/>
            <person name="Keys D.N."/>
            <person name="Haga S."/>
            <person name="Hayashi H."/>
            <person name="Hino K."/>
            <person name="Imai K.S."/>
            <person name="Inaba K."/>
            <person name="Kano S."/>
            <person name="Kobayashi K."/>
            <person name="Kobayashi M."/>
            <person name="Lee B.I."/>
            <person name="Makabe K.W."/>
            <person name="Manohar C."/>
            <person name="Matassi G."/>
            <person name="Medina M."/>
            <person name="Mochizuki Y."/>
            <person name="Mount S."/>
            <person name="Morishita T."/>
            <person name="Miura S."/>
            <person name="Nakayama A."/>
            <person name="Nishizaka S."/>
            <person name="Nomoto H."/>
            <person name="Ohta F."/>
            <person name="Oishi K."/>
            <person name="Rigoutsos I."/>
            <person name="Sano M."/>
            <person name="Sasaki A."/>
            <person name="Sasakura Y."/>
            <person name="Shoguchi E."/>
            <person name="Shin-i T."/>
            <person name="Spagnuolo A."/>
            <person name="Stainier D."/>
            <person name="Suzuki M.M."/>
            <person name="Tassy O."/>
            <person name="Takatori N."/>
            <person name="Tokuoka M."/>
            <person name="Yagi K."/>
            <person name="Yoshizaki F."/>
            <person name="Wada S."/>
            <person name="Zhang C."/>
            <person name="Hyatt P.D."/>
            <person name="Larimer F."/>
            <person name="Detter C."/>
            <person name="Doggett N."/>
            <person name="Glavina T."/>
            <person name="Hawkins T."/>
            <person name="Richardson P."/>
            <person name="Lucas S."/>
            <person name="Kohara Y."/>
            <person name="Levine M."/>
            <person name="Satoh N."/>
            <person name="Rokhsar D.S."/>
        </authorList>
    </citation>
    <scope>NUCLEOTIDE SEQUENCE [LARGE SCALE GENOMIC DNA]</scope>
</reference>
<dbReference type="GO" id="GO:0031314">
    <property type="term" value="C:extrinsic component of mitochondrial inner membrane"/>
    <property type="evidence" value="ECO:0007669"/>
    <property type="project" value="UniProtKB-UniRule"/>
</dbReference>
<proteinExistence type="inferred from homology"/>
<reference evidence="7" key="4">
    <citation type="submission" date="2025-09" db="UniProtKB">
        <authorList>
            <consortium name="Ensembl"/>
        </authorList>
    </citation>
    <scope>IDENTIFICATION</scope>
</reference>
<protein>
    <recommendedName>
        <fullName evidence="6">2-methoxy-6-polyprenyl-1,4-benzoquinol methylase, mitochondrial</fullName>
        <ecNumber evidence="6">2.1.1.201</ecNumber>
    </recommendedName>
    <alternativeName>
        <fullName evidence="6">Ubiquinone biosynthesis methyltransferase COQ5</fullName>
    </alternativeName>
</protein>
<dbReference type="PROSITE" id="PS01183">
    <property type="entry name" value="UBIE_1"/>
    <property type="match status" value="1"/>
</dbReference>
<comment type="function">
    <text evidence="6">Methyltransferase required for the conversion of 2-polyprenyl-6-methoxy-1,4-benzoquinol (DDMQH2) to 2-polyprenyl-3-methyl-6-methoxy-1,4-benzoquinol (DMQH2).</text>
</comment>
<reference evidence="7" key="3">
    <citation type="submission" date="2025-08" db="UniProtKB">
        <authorList>
            <consortium name="Ensembl"/>
        </authorList>
    </citation>
    <scope>IDENTIFICATION</scope>
</reference>
<dbReference type="NCBIfam" id="NF001244">
    <property type="entry name" value="PRK00216.1-5"/>
    <property type="match status" value="1"/>
</dbReference>
<keyword evidence="2 6" id="KW-0808">Transferase</keyword>
<evidence type="ECO:0000256" key="5">
    <source>
        <dbReference type="ARBA" id="ARBA00058208"/>
    </source>
</evidence>
<dbReference type="Proteomes" id="UP000008144">
    <property type="component" value="Chromosome 3"/>
</dbReference>
<comment type="function">
    <text evidence="5">Methyltransferase required for the conversion of 2-decaprenyl-6-methoxy-1,4-benzoquinol (DDMQH2) to 2-decaprenyl-3-methyl-6-methoxy-1,4-benzoquinol (DMQH2).</text>
</comment>
<keyword evidence="3 6" id="KW-0949">S-adenosyl-L-methionine</keyword>
<dbReference type="InParanoid" id="H2XY27"/>
<dbReference type="GO" id="GO:0032259">
    <property type="term" value="P:methylation"/>
    <property type="evidence" value="ECO:0007669"/>
    <property type="project" value="UniProtKB-KW"/>
</dbReference>
<dbReference type="PANTHER" id="PTHR43591:SF24">
    <property type="entry name" value="2-METHOXY-6-POLYPRENYL-1,4-BENZOQUINOL METHYLASE, MITOCHONDRIAL"/>
    <property type="match status" value="1"/>
</dbReference>
<evidence type="ECO:0000256" key="2">
    <source>
        <dbReference type="ARBA" id="ARBA00022679"/>
    </source>
</evidence>
<dbReference type="NCBIfam" id="TIGR01934">
    <property type="entry name" value="MenG_MenH_UbiE"/>
    <property type="match status" value="1"/>
</dbReference>
<name>H2XY27_CIOIN</name>
<comment type="subcellular location">
    <subcellularLocation>
        <location evidence="6">Mitochondrion inner membrane</location>
        <topology evidence="6">Peripheral membrane protein</topology>
        <orientation evidence="6">Matrix side</orientation>
    </subcellularLocation>
</comment>
<evidence type="ECO:0000256" key="6">
    <source>
        <dbReference type="HAMAP-Rule" id="MF_03191"/>
    </source>
</evidence>
<dbReference type="Ensembl" id="ENSCINT00000030839.1">
    <property type="protein sequence ID" value="ENSCINP00000034561.1"/>
    <property type="gene ID" value="ENSCING00000023156.1"/>
</dbReference>
<feature type="binding site" evidence="6">
    <location>
        <position position="98"/>
    </location>
    <ligand>
        <name>S-adenosyl-L-methionine</name>
        <dbReference type="ChEBI" id="CHEBI:59789"/>
    </ligand>
</feature>
<keyword evidence="6" id="KW-0472">Membrane</keyword>
<dbReference type="EC" id="2.1.1.201" evidence="6"/>
<keyword evidence="6" id="KW-0496">Mitochondrion</keyword>
<comment type="catalytic activity">
    <reaction evidence="6">
        <text>a 2-methoxy-6-(all-trans-polyprenyl)benzene-1,4-diol + S-adenosyl-L-methionine = a 5-methoxy-2-methyl-3-(all-trans-polyprenyl)benzene-1,4-diol + S-adenosyl-L-homocysteine + H(+)</text>
        <dbReference type="Rhea" id="RHEA:28286"/>
        <dbReference type="Rhea" id="RHEA-COMP:10858"/>
        <dbReference type="Rhea" id="RHEA-COMP:10859"/>
        <dbReference type="ChEBI" id="CHEBI:15378"/>
        <dbReference type="ChEBI" id="CHEBI:57856"/>
        <dbReference type="ChEBI" id="CHEBI:59789"/>
        <dbReference type="ChEBI" id="CHEBI:84166"/>
        <dbReference type="ChEBI" id="CHEBI:84167"/>
        <dbReference type="EC" id="2.1.1.201"/>
    </reaction>
</comment>
<feature type="binding site" evidence="6">
    <location>
        <position position="124"/>
    </location>
    <ligand>
        <name>S-adenosyl-L-methionine</name>
        <dbReference type="ChEBI" id="CHEBI:59789"/>
    </ligand>
</feature>
<dbReference type="UniPathway" id="UPA00232"/>
<dbReference type="PANTHER" id="PTHR43591">
    <property type="entry name" value="METHYLTRANSFERASE"/>
    <property type="match status" value="1"/>
</dbReference>
<dbReference type="GO" id="GO:0008425">
    <property type="term" value="F:2-methoxy-6-polyprenyl-1,4-benzoquinol methyltransferase activity"/>
    <property type="evidence" value="ECO:0000318"/>
    <property type="project" value="GO_Central"/>
</dbReference>
<dbReference type="GO" id="GO:0006744">
    <property type="term" value="P:ubiquinone biosynthetic process"/>
    <property type="evidence" value="ECO:0000318"/>
    <property type="project" value="GO_Central"/>
</dbReference>
<dbReference type="PROSITE" id="PS51608">
    <property type="entry name" value="SAM_MT_UBIE"/>
    <property type="match status" value="1"/>
</dbReference>
<dbReference type="SUPFAM" id="SSF53335">
    <property type="entry name" value="S-adenosyl-L-methionine-dependent methyltransferases"/>
    <property type="match status" value="1"/>
</dbReference>
<keyword evidence="8" id="KW-1185">Reference proteome</keyword>
<dbReference type="InterPro" id="IPR029063">
    <property type="entry name" value="SAM-dependent_MTases_sf"/>
</dbReference>
<dbReference type="HOGENOM" id="CLU_037990_0_1_1"/>
<dbReference type="InterPro" id="IPR023576">
    <property type="entry name" value="UbiE/COQ5_MeTrFase_CS"/>
</dbReference>
<keyword evidence="6" id="KW-0999">Mitochondrion inner membrane</keyword>
<evidence type="ECO:0000256" key="1">
    <source>
        <dbReference type="ARBA" id="ARBA00022603"/>
    </source>
</evidence>
<comment type="subunit">
    <text evidence="4">Component of a multi-subunit COQ enzyme complex, composed of at least COQ3, COQ4, COQ5, COQ6, COQ7 and COQ9. Interacts with PYURF; the interaction is direct, stabilizes COQ5 protein and associates PYURF with COQ enzyme complex.</text>
</comment>
<dbReference type="AlphaFoldDB" id="H2XY27"/>
<dbReference type="OMA" id="MNDVMSM"/>
<accession>H2XY27</accession>
<evidence type="ECO:0000256" key="3">
    <source>
        <dbReference type="ARBA" id="ARBA00022691"/>
    </source>
</evidence>
<organism evidence="7 8">
    <name type="scientific">Ciona intestinalis</name>
    <name type="common">Transparent sea squirt</name>
    <name type="synonym">Ascidia intestinalis</name>
    <dbReference type="NCBI Taxonomy" id="7719"/>
    <lineage>
        <taxon>Eukaryota</taxon>
        <taxon>Metazoa</taxon>
        <taxon>Chordata</taxon>
        <taxon>Tunicata</taxon>
        <taxon>Ascidiacea</taxon>
        <taxon>Phlebobranchia</taxon>
        <taxon>Cionidae</taxon>
        <taxon>Ciona</taxon>
    </lineage>
</organism>
<dbReference type="CDD" id="cd02440">
    <property type="entry name" value="AdoMet_MTases"/>
    <property type="match status" value="1"/>
</dbReference>
<comment type="pathway">
    <text evidence="6">Cofactor biosynthesis; ubiquinone biosynthesis.</text>
</comment>
<dbReference type="Gene3D" id="3.40.50.150">
    <property type="entry name" value="Vaccinia Virus protein VP39"/>
    <property type="match status" value="1"/>
</dbReference>
<comment type="similarity">
    <text evidence="6">Belongs to the class I-like SAM-binding methyltransferase superfamily. MenG/UbiE family.</text>
</comment>
<dbReference type="Pfam" id="PF01209">
    <property type="entry name" value="Ubie_methyltran"/>
    <property type="match status" value="1"/>
</dbReference>
<dbReference type="InterPro" id="IPR004033">
    <property type="entry name" value="UbiE/COQ5_MeTrFase"/>
</dbReference>
<keyword evidence="1 6" id="KW-0489">Methyltransferase</keyword>
<dbReference type="EMBL" id="EAAA01001711">
    <property type="status" value="NOT_ANNOTATED_CDS"/>
    <property type="molecule type" value="Genomic_DNA"/>
</dbReference>
<reference evidence="7" key="2">
    <citation type="journal article" date="2008" name="Genome Biol.">
        <title>Improved genome assembly and evidence-based global gene model set for the chordate Ciona intestinalis: new insight into intron and operon populations.</title>
        <authorList>
            <person name="Satou Y."/>
            <person name="Mineta K."/>
            <person name="Ogasawara M."/>
            <person name="Sasakura Y."/>
            <person name="Shoguchi E."/>
            <person name="Ueno K."/>
            <person name="Yamada L."/>
            <person name="Matsumoto J."/>
            <person name="Wasserscheid J."/>
            <person name="Dewar K."/>
            <person name="Wiley G.B."/>
            <person name="Macmil S.L."/>
            <person name="Roe B.A."/>
            <person name="Zeller R.W."/>
            <person name="Hastings K.E."/>
            <person name="Lemaire P."/>
            <person name="Lindquist E."/>
            <person name="Endo T."/>
            <person name="Hotta K."/>
            <person name="Inaba K."/>
        </authorList>
    </citation>
    <scope>NUCLEOTIDE SEQUENCE [LARGE SCALE GENOMIC DNA]</scope>
    <source>
        <strain evidence="7">wild type</strain>
    </source>
</reference>
<keyword evidence="6" id="KW-0831">Ubiquinone biosynthesis</keyword>
<dbReference type="HAMAP" id="MF_01813">
    <property type="entry name" value="MenG_UbiE_methyltr"/>
    <property type="match status" value="1"/>
</dbReference>